<sequence length="157" mass="17248">MRESLVAHITTILAAILADGVYGPASDVHAVINQYLPSFSVIKGKTSLNLTSPLAKLLRNPSSETKFDIVAQLAEKWTPIELVDTVKAEGVCLVISLNSIKLIETVICQKWKSSEQAERSVVIQFDLPFGNSFDPSHFRGALIAQYVKNSLYFLVAK</sequence>
<feature type="signal peptide" evidence="1">
    <location>
        <begin position="1"/>
        <end position="18"/>
    </location>
</feature>
<organism evidence="2 3">
    <name type="scientific">Rhizoclosmatium globosum</name>
    <dbReference type="NCBI Taxonomy" id="329046"/>
    <lineage>
        <taxon>Eukaryota</taxon>
        <taxon>Fungi</taxon>
        <taxon>Fungi incertae sedis</taxon>
        <taxon>Chytridiomycota</taxon>
        <taxon>Chytridiomycota incertae sedis</taxon>
        <taxon>Chytridiomycetes</taxon>
        <taxon>Chytridiales</taxon>
        <taxon>Chytriomycetaceae</taxon>
        <taxon>Rhizoclosmatium</taxon>
    </lineage>
</organism>
<keyword evidence="1" id="KW-0732">Signal</keyword>
<evidence type="ECO:0000256" key="1">
    <source>
        <dbReference type="SAM" id="SignalP"/>
    </source>
</evidence>
<dbReference type="Proteomes" id="UP000193642">
    <property type="component" value="Unassembled WGS sequence"/>
</dbReference>
<accession>A0A1Y2D1Q1</accession>
<gene>
    <name evidence="2" type="ORF">BCR33DRAFT_779527</name>
</gene>
<name>A0A1Y2D1Q1_9FUNG</name>
<comment type="caution">
    <text evidence="2">The sequence shown here is derived from an EMBL/GenBank/DDBJ whole genome shotgun (WGS) entry which is preliminary data.</text>
</comment>
<dbReference type="EMBL" id="MCGO01000002">
    <property type="protein sequence ID" value="ORY53209.1"/>
    <property type="molecule type" value="Genomic_DNA"/>
</dbReference>
<keyword evidence="3" id="KW-1185">Reference proteome</keyword>
<evidence type="ECO:0000313" key="2">
    <source>
        <dbReference type="EMBL" id="ORY53209.1"/>
    </source>
</evidence>
<dbReference type="AlphaFoldDB" id="A0A1Y2D1Q1"/>
<reference evidence="2 3" key="1">
    <citation type="submission" date="2016-07" db="EMBL/GenBank/DDBJ databases">
        <title>Pervasive Adenine N6-methylation of Active Genes in Fungi.</title>
        <authorList>
            <consortium name="DOE Joint Genome Institute"/>
            <person name="Mondo S.J."/>
            <person name="Dannebaum R.O."/>
            <person name="Kuo R.C."/>
            <person name="Labutti K."/>
            <person name="Haridas S."/>
            <person name="Kuo A."/>
            <person name="Salamov A."/>
            <person name="Ahrendt S.R."/>
            <person name="Lipzen A."/>
            <person name="Sullivan W."/>
            <person name="Andreopoulos W.B."/>
            <person name="Clum A."/>
            <person name="Lindquist E."/>
            <person name="Daum C."/>
            <person name="Ramamoorthy G.K."/>
            <person name="Gryganskyi A."/>
            <person name="Culley D."/>
            <person name="Magnuson J.K."/>
            <person name="James T.Y."/>
            <person name="O'Malley M.A."/>
            <person name="Stajich J.E."/>
            <person name="Spatafora J.W."/>
            <person name="Visel A."/>
            <person name="Grigoriev I.V."/>
        </authorList>
    </citation>
    <scope>NUCLEOTIDE SEQUENCE [LARGE SCALE GENOMIC DNA]</scope>
    <source>
        <strain evidence="2 3">JEL800</strain>
    </source>
</reference>
<evidence type="ECO:0000313" key="3">
    <source>
        <dbReference type="Proteomes" id="UP000193642"/>
    </source>
</evidence>
<feature type="chain" id="PRO_5013141551" evidence="1">
    <location>
        <begin position="19"/>
        <end position="157"/>
    </location>
</feature>
<proteinExistence type="predicted"/>
<protein>
    <submittedName>
        <fullName evidence="2">Uncharacterized protein</fullName>
    </submittedName>
</protein>